<sequence>MVAFNVYHFFAERIGPCYPLCFLLDLVQSNMPLYTRFIQVGRVVNIINGDDADKLAVVVEIIDQNRLLIEGAGVARQVIKTDYVAPTDIVVPNLPRAANSKFVKAAFEKSGAAEKFAQTPFGKKLAKSTLRGNLSDFQRHQAYELKRKRNAAVAKEFRPEAKAHKKSNPIKVVRK</sequence>
<evidence type="ECO:0000259" key="4">
    <source>
        <dbReference type="Pfam" id="PF01929"/>
    </source>
</evidence>
<gene>
    <name evidence="5" type="ORF">PROFUN_00983</name>
</gene>
<dbReference type="InterPro" id="IPR002784">
    <property type="entry name" value="Ribosomal_eL14_dom"/>
</dbReference>
<dbReference type="GO" id="GO:0003723">
    <property type="term" value="F:RNA binding"/>
    <property type="evidence" value="ECO:0007669"/>
    <property type="project" value="InterPro"/>
</dbReference>
<dbReference type="InterPro" id="IPR014722">
    <property type="entry name" value="Rib_uL2_dom2"/>
</dbReference>
<name>A0A2P6N4C7_9EUKA</name>
<dbReference type="Gene3D" id="6.10.250.2270">
    <property type="match status" value="1"/>
</dbReference>
<dbReference type="OrthoDB" id="1875589at2759"/>
<feature type="domain" description="Large ribosomal subunit protein eL14" evidence="4">
    <location>
        <begin position="76"/>
        <end position="150"/>
    </location>
</feature>
<evidence type="ECO:0000256" key="3">
    <source>
        <dbReference type="ARBA" id="ARBA00023274"/>
    </source>
</evidence>
<dbReference type="PANTHER" id="PTHR11127:SF2">
    <property type="entry name" value="LARGE RIBOSOMAL SUBUNIT PROTEIN EL14"/>
    <property type="match status" value="1"/>
</dbReference>
<dbReference type="EMBL" id="MDYQ01000207">
    <property type="protein sequence ID" value="PRP78810.1"/>
    <property type="molecule type" value="Genomic_DNA"/>
</dbReference>
<dbReference type="Proteomes" id="UP000241769">
    <property type="component" value="Unassembled WGS sequence"/>
</dbReference>
<keyword evidence="2" id="KW-0689">Ribosomal protein</keyword>
<dbReference type="InterPro" id="IPR039660">
    <property type="entry name" value="Ribosomal_eL14"/>
</dbReference>
<dbReference type="GO" id="GO:0006412">
    <property type="term" value="P:translation"/>
    <property type="evidence" value="ECO:0007669"/>
    <property type="project" value="InterPro"/>
</dbReference>
<accession>A0A2P6N4C7</accession>
<evidence type="ECO:0000256" key="1">
    <source>
        <dbReference type="ARBA" id="ARBA00006592"/>
    </source>
</evidence>
<comment type="similarity">
    <text evidence="1">Belongs to the eukaryotic ribosomal protein eL14 family.</text>
</comment>
<dbReference type="STRING" id="1890364.A0A2P6N4C7"/>
<dbReference type="AlphaFoldDB" id="A0A2P6N4C7"/>
<dbReference type="SUPFAM" id="SSF50104">
    <property type="entry name" value="Translation proteins SH3-like domain"/>
    <property type="match status" value="1"/>
</dbReference>
<dbReference type="Gene3D" id="2.30.30.30">
    <property type="match status" value="1"/>
</dbReference>
<dbReference type="Pfam" id="PF01929">
    <property type="entry name" value="Ribosomal_L14e"/>
    <property type="match status" value="1"/>
</dbReference>
<evidence type="ECO:0000313" key="6">
    <source>
        <dbReference type="Proteomes" id="UP000241769"/>
    </source>
</evidence>
<evidence type="ECO:0000313" key="5">
    <source>
        <dbReference type="EMBL" id="PRP78810.1"/>
    </source>
</evidence>
<dbReference type="GO" id="GO:0042273">
    <property type="term" value="P:ribosomal large subunit biogenesis"/>
    <property type="evidence" value="ECO:0007669"/>
    <property type="project" value="TreeGrafter"/>
</dbReference>
<dbReference type="CDD" id="cd23702">
    <property type="entry name" value="eL14"/>
    <property type="match status" value="1"/>
</dbReference>
<dbReference type="FunCoup" id="A0A2P6N4C7">
    <property type="interactions" value="586"/>
</dbReference>
<dbReference type="InterPro" id="IPR008991">
    <property type="entry name" value="Translation_prot_SH3-like_sf"/>
</dbReference>
<dbReference type="InParanoid" id="A0A2P6N4C7"/>
<keyword evidence="3" id="KW-0687">Ribonucleoprotein</keyword>
<protein>
    <recommendedName>
        <fullName evidence="4">Large ribosomal subunit protein eL14 domain-containing protein</fullName>
    </recommendedName>
</protein>
<comment type="caution">
    <text evidence="5">The sequence shown here is derived from an EMBL/GenBank/DDBJ whole genome shotgun (WGS) entry which is preliminary data.</text>
</comment>
<dbReference type="GO" id="GO:0022625">
    <property type="term" value="C:cytosolic large ribosomal subunit"/>
    <property type="evidence" value="ECO:0007669"/>
    <property type="project" value="TreeGrafter"/>
</dbReference>
<evidence type="ECO:0000256" key="2">
    <source>
        <dbReference type="ARBA" id="ARBA00022980"/>
    </source>
</evidence>
<organism evidence="5 6">
    <name type="scientific">Planoprotostelium fungivorum</name>
    <dbReference type="NCBI Taxonomy" id="1890364"/>
    <lineage>
        <taxon>Eukaryota</taxon>
        <taxon>Amoebozoa</taxon>
        <taxon>Evosea</taxon>
        <taxon>Variosea</taxon>
        <taxon>Cavosteliida</taxon>
        <taxon>Cavosteliaceae</taxon>
        <taxon>Planoprotostelium</taxon>
    </lineage>
</organism>
<reference evidence="5 6" key="1">
    <citation type="journal article" date="2018" name="Genome Biol. Evol.">
        <title>Multiple Roots of Fruiting Body Formation in Amoebozoa.</title>
        <authorList>
            <person name="Hillmann F."/>
            <person name="Forbes G."/>
            <person name="Novohradska S."/>
            <person name="Ferling I."/>
            <person name="Riege K."/>
            <person name="Groth M."/>
            <person name="Westermann M."/>
            <person name="Marz M."/>
            <person name="Spaller T."/>
            <person name="Winckler T."/>
            <person name="Schaap P."/>
            <person name="Glockner G."/>
        </authorList>
    </citation>
    <scope>NUCLEOTIDE SEQUENCE [LARGE SCALE GENOMIC DNA]</scope>
    <source>
        <strain evidence="5 6">Jena</strain>
    </source>
</reference>
<dbReference type="GO" id="GO:0003735">
    <property type="term" value="F:structural constituent of ribosome"/>
    <property type="evidence" value="ECO:0007669"/>
    <property type="project" value="InterPro"/>
</dbReference>
<keyword evidence="6" id="KW-1185">Reference proteome</keyword>
<dbReference type="PANTHER" id="PTHR11127">
    <property type="entry name" value="60S RIBOSOMAL PROTEIN L14"/>
    <property type="match status" value="1"/>
</dbReference>
<proteinExistence type="inferred from homology"/>